<dbReference type="AlphaFoldDB" id="A0A0R1P8H0"/>
<keyword evidence="4 7" id="KW-0812">Transmembrane</keyword>
<evidence type="ECO:0000256" key="2">
    <source>
        <dbReference type="ARBA" id="ARBA00007400"/>
    </source>
</evidence>
<dbReference type="STRING" id="1423746.FD27_GL001319"/>
<name>A0A0R1P8H0_9LACO</name>
<gene>
    <name evidence="9" type="ORF">FD27_GL001319</name>
</gene>
<evidence type="ECO:0000256" key="5">
    <source>
        <dbReference type="ARBA" id="ARBA00022989"/>
    </source>
</evidence>
<dbReference type="PATRIC" id="fig|1423746.3.peg.1344"/>
<comment type="similarity">
    <text evidence="2">Belongs to the acyltransferase 3 family.</text>
</comment>
<feature type="transmembrane region" description="Helical" evidence="7">
    <location>
        <begin position="24"/>
        <end position="45"/>
    </location>
</feature>
<dbReference type="InterPro" id="IPR002656">
    <property type="entry name" value="Acyl_transf_3_dom"/>
</dbReference>
<evidence type="ECO:0000313" key="9">
    <source>
        <dbReference type="EMBL" id="KRL26181.1"/>
    </source>
</evidence>
<proteinExistence type="inferred from homology"/>
<feature type="transmembrane region" description="Helical" evidence="7">
    <location>
        <begin position="144"/>
        <end position="162"/>
    </location>
</feature>
<feature type="transmembrane region" description="Helical" evidence="7">
    <location>
        <begin position="259"/>
        <end position="280"/>
    </location>
</feature>
<dbReference type="GO" id="GO:0016413">
    <property type="term" value="F:O-acetyltransferase activity"/>
    <property type="evidence" value="ECO:0007669"/>
    <property type="project" value="TreeGrafter"/>
</dbReference>
<feature type="transmembrane region" description="Helical" evidence="7">
    <location>
        <begin position="174"/>
        <end position="194"/>
    </location>
</feature>
<comment type="caution">
    <text evidence="9">The sequence shown here is derived from an EMBL/GenBank/DDBJ whole genome shotgun (WGS) entry which is preliminary data.</text>
</comment>
<feature type="transmembrane region" description="Helical" evidence="7">
    <location>
        <begin position="307"/>
        <end position="327"/>
    </location>
</feature>
<feature type="transmembrane region" description="Helical" evidence="7">
    <location>
        <begin position="66"/>
        <end position="84"/>
    </location>
</feature>
<evidence type="ECO:0000313" key="10">
    <source>
        <dbReference type="Proteomes" id="UP000051445"/>
    </source>
</evidence>
<keyword evidence="5 7" id="KW-1133">Transmembrane helix</keyword>
<evidence type="ECO:0000256" key="1">
    <source>
        <dbReference type="ARBA" id="ARBA00004651"/>
    </source>
</evidence>
<accession>A0A0R1P8H0</accession>
<sequence>MAIFFVLLMHAAQLAHFGDKTNSYFLATNLVQTICIPAVYIFFMNSGATLLDYRESKTTKSFFIHRFKRVVVPFAFWTLLYYIYDTRYTAFPGPSFHSHPGIHDFIYAFSHNQINNIFWFFYAIIALYLATPIFSTLIHEHKALLASVVVIWFVFNDGISYVEGLTHLSLYTEYINQPLLASSYLGYFIAGYLIRINYFSHKTENILILVGVLTLLMGIINTLIQGKLALFRNIGPFFYSVAIVLLIKRLGNQIKSESVLHCFTVLSGASLGIYILHPLFYAVCDKLVFHASVKGWDQYLRVLNNPIHIFVLPIFAYIVMATAILILKRSKIVRTILP</sequence>
<dbReference type="PANTHER" id="PTHR40074:SF2">
    <property type="entry name" value="O-ACETYLTRANSFERASE WECH"/>
    <property type="match status" value="1"/>
</dbReference>
<keyword evidence="3" id="KW-1003">Cell membrane</keyword>
<comment type="subcellular location">
    <subcellularLocation>
        <location evidence="1">Cell membrane</location>
        <topology evidence="1">Multi-pass membrane protein</topology>
    </subcellularLocation>
</comment>
<feature type="domain" description="Acyltransferase 3" evidence="8">
    <location>
        <begin position="2"/>
        <end position="320"/>
    </location>
</feature>
<organism evidence="9 10">
    <name type="scientific">Limosilactobacillus frumenti DSM 13145</name>
    <dbReference type="NCBI Taxonomy" id="1423746"/>
    <lineage>
        <taxon>Bacteria</taxon>
        <taxon>Bacillati</taxon>
        <taxon>Bacillota</taxon>
        <taxon>Bacilli</taxon>
        <taxon>Lactobacillales</taxon>
        <taxon>Lactobacillaceae</taxon>
        <taxon>Limosilactobacillus</taxon>
    </lineage>
</organism>
<keyword evidence="9" id="KW-0808">Transferase</keyword>
<evidence type="ECO:0000259" key="8">
    <source>
        <dbReference type="Pfam" id="PF01757"/>
    </source>
</evidence>
<evidence type="ECO:0000256" key="3">
    <source>
        <dbReference type="ARBA" id="ARBA00022475"/>
    </source>
</evidence>
<keyword evidence="10" id="KW-1185">Reference proteome</keyword>
<dbReference type="PANTHER" id="PTHR40074">
    <property type="entry name" value="O-ACETYLTRANSFERASE WECH"/>
    <property type="match status" value="1"/>
</dbReference>
<evidence type="ECO:0000256" key="4">
    <source>
        <dbReference type="ARBA" id="ARBA00022692"/>
    </source>
</evidence>
<feature type="transmembrane region" description="Helical" evidence="7">
    <location>
        <begin position="206"/>
        <end position="224"/>
    </location>
</feature>
<evidence type="ECO:0000256" key="6">
    <source>
        <dbReference type="ARBA" id="ARBA00023136"/>
    </source>
</evidence>
<keyword evidence="6 7" id="KW-0472">Membrane</keyword>
<dbReference type="Pfam" id="PF01757">
    <property type="entry name" value="Acyl_transf_3"/>
    <property type="match status" value="1"/>
</dbReference>
<feature type="transmembrane region" description="Helical" evidence="7">
    <location>
        <begin position="230"/>
        <end position="247"/>
    </location>
</feature>
<reference evidence="9 10" key="1">
    <citation type="journal article" date="2015" name="Genome Announc.">
        <title>Expanding the biotechnology potential of lactobacilli through comparative genomics of 213 strains and associated genera.</title>
        <authorList>
            <person name="Sun Z."/>
            <person name="Harris H.M."/>
            <person name="McCann A."/>
            <person name="Guo C."/>
            <person name="Argimon S."/>
            <person name="Zhang W."/>
            <person name="Yang X."/>
            <person name="Jeffery I.B."/>
            <person name="Cooney J.C."/>
            <person name="Kagawa T.F."/>
            <person name="Liu W."/>
            <person name="Song Y."/>
            <person name="Salvetti E."/>
            <person name="Wrobel A."/>
            <person name="Rasinkangas P."/>
            <person name="Parkhill J."/>
            <person name="Rea M.C."/>
            <person name="O'Sullivan O."/>
            <person name="Ritari J."/>
            <person name="Douillard F.P."/>
            <person name="Paul Ross R."/>
            <person name="Yang R."/>
            <person name="Briner A.E."/>
            <person name="Felis G.E."/>
            <person name="de Vos W.M."/>
            <person name="Barrangou R."/>
            <person name="Klaenhammer T.R."/>
            <person name="Caufield P.W."/>
            <person name="Cui Y."/>
            <person name="Zhang H."/>
            <person name="O'Toole P.W."/>
        </authorList>
    </citation>
    <scope>NUCLEOTIDE SEQUENCE [LARGE SCALE GENOMIC DNA]</scope>
    <source>
        <strain evidence="9 10">DSM 13145</strain>
    </source>
</reference>
<dbReference type="Proteomes" id="UP000051445">
    <property type="component" value="Unassembled WGS sequence"/>
</dbReference>
<dbReference type="GO" id="GO:0005886">
    <property type="term" value="C:plasma membrane"/>
    <property type="evidence" value="ECO:0007669"/>
    <property type="project" value="UniProtKB-SubCell"/>
</dbReference>
<evidence type="ECO:0000256" key="7">
    <source>
        <dbReference type="SAM" id="Phobius"/>
    </source>
</evidence>
<dbReference type="GO" id="GO:0009246">
    <property type="term" value="P:enterobacterial common antigen biosynthetic process"/>
    <property type="evidence" value="ECO:0007669"/>
    <property type="project" value="TreeGrafter"/>
</dbReference>
<feature type="transmembrane region" description="Helical" evidence="7">
    <location>
        <begin position="117"/>
        <end position="137"/>
    </location>
</feature>
<keyword evidence="9" id="KW-0012">Acyltransferase</keyword>
<dbReference type="EMBL" id="AZER01000024">
    <property type="protein sequence ID" value="KRL26181.1"/>
    <property type="molecule type" value="Genomic_DNA"/>
</dbReference>
<protein>
    <submittedName>
        <fullName evidence="9">Acyltransferase 3</fullName>
    </submittedName>
</protein>
<dbReference type="OrthoDB" id="9810469at2"/>